<dbReference type="InterPro" id="IPR037523">
    <property type="entry name" value="VOC_core"/>
</dbReference>
<dbReference type="AlphaFoldDB" id="A0A7X1NRB1"/>
<dbReference type="InterPro" id="IPR029068">
    <property type="entry name" value="Glyas_Bleomycin-R_OHBP_Dase"/>
</dbReference>
<dbReference type="Gene3D" id="3.10.180.10">
    <property type="entry name" value="2,3-Dihydroxybiphenyl 1,2-Dioxygenase, domain 1"/>
    <property type="match status" value="1"/>
</dbReference>
<evidence type="ECO:0000313" key="2">
    <source>
        <dbReference type="EMBL" id="MPY11596.1"/>
    </source>
</evidence>
<dbReference type="EMBL" id="VJXX01000004">
    <property type="protein sequence ID" value="MPY11596.1"/>
    <property type="molecule type" value="Genomic_DNA"/>
</dbReference>
<dbReference type="RefSeq" id="WP_152816307.1">
    <property type="nucleotide sequence ID" value="NZ_VJXX01000004.1"/>
</dbReference>
<dbReference type="Proteomes" id="UP000326464">
    <property type="component" value="Unassembled WGS sequence"/>
</dbReference>
<dbReference type="PROSITE" id="PS51819">
    <property type="entry name" value="VOC"/>
    <property type="match status" value="1"/>
</dbReference>
<proteinExistence type="predicted"/>
<gene>
    <name evidence="2" type="ORF">FNH21_12865</name>
</gene>
<protein>
    <submittedName>
        <fullName evidence="2">VOC family protein</fullName>
    </submittedName>
</protein>
<dbReference type="OrthoDB" id="3296095at2"/>
<dbReference type="InterPro" id="IPR004360">
    <property type="entry name" value="Glyas_Fos-R_dOase_dom"/>
</dbReference>
<organism evidence="2 3">
    <name type="scientific">Arthrobacter bussei</name>
    <dbReference type="NCBI Taxonomy" id="2594179"/>
    <lineage>
        <taxon>Bacteria</taxon>
        <taxon>Bacillati</taxon>
        <taxon>Actinomycetota</taxon>
        <taxon>Actinomycetes</taxon>
        <taxon>Micrococcales</taxon>
        <taxon>Micrococcaceae</taxon>
        <taxon>Arthrobacter</taxon>
    </lineage>
</organism>
<reference evidence="3" key="1">
    <citation type="submission" date="2019-07" db="EMBL/GenBank/DDBJ databases">
        <title>Arthrobacter KR32 sp. nov., isolated from mountain cheese made of cows milk.</title>
        <authorList>
            <person name="Flegler A."/>
        </authorList>
    </citation>
    <scope>NUCLEOTIDE SEQUENCE [LARGE SCALE GENOMIC DNA]</scope>
    <source>
        <strain evidence="3">KR32</strain>
    </source>
</reference>
<evidence type="ECO:0000259" key="1">
    <source>
        <dbReference type="PROSITE" id="PS51819"/>
    </source>
</evidence>
<name>A0A7X1NRB1_9MICC</name>
<keyword evidence="3" id="KW-1185">Reference proteome</keyword>
<evidence type="ECO:0000313" key="3">
    <source>
        <dbReference type="Proteomes" id="UP000326464"/>
    </source>
</evidence>
<sequence>MLRVRPLVHTTDLARGARFLTALGLTSARDPEPEDSYAVFDAGSGRVALHACTAGSEEDGTTALAFDVGDVRDFARRTAEAGTAVELTEEGHGLAARITAPDGLSFLAGAGPRDTGAPASPLAVLALWYTPDAGAAARVLADVGAKPRISSDAGTRHDVRAKNGGLIGVHTGPAVGCGLAFEYEGDVRDLLPRISGAGFDPTVVDESYGRSLRVAAPWGAEVRVCEGRRHVERPAA</sequence>
<comment type="caution">
    <text evidence="2">The sequence shown here is derived from an EMBL/GenBank/DDBJ whole genome shotgun (WGS) entry which is preliminary data.</text>
</comment>
<dbReference type="Pfam" id="PF00903">
    <property type="entry name" value="Glyoxalase"/>
    <property type="match status" value="1"/>
</dbReference>
<dbReference type="SUPFAM" id="SSF54593">
    <property type="entry name" value="Glyoxalase/Bleomycin resistance protein/Dihydroxybiphenyl dioxygenase"/>
    <property type="match status" value="2"/>
</dbReference>
<feature type="domain" description="VOC" evidence="1">
    <location>
        <begin position="1"/>
        <end position="111"/>
    </location>
</feature>
<accession>A0A7X1NRB1</accession>